<name>A0ABY5PBB6_9ACTN</name>
<keyword evidence="10" id="KW-1185">Reference proteome</keyword>
<feature type="transmembrane region" description="Helical" evidence="7">
    <location>
        <begin position="6"/>
        <end position="25"/>
    </location>
</feature>
<evidence type="ECO:0000259" key="8">
    <source>
        <dbReference type="PROSITE" id="PS51007"/>
    </source>
</evidence>
<evidence type="ECO:0000256" key="1">
    <source>
        <dbReference type="ARBA" id="ARBA00022448"/>
    </source>
</evidence>
<dbReference type="SUPFAM" id="SSF46626">
    <property type="entry name" value="Cytochrome c"/>
    <property type="match status" value="1"/>
</dbReference>
<proteinExistence type="predicted"/>
<keyword evidence="7" id="KW-0812">Transmembrane</keyword>
<dbReference type="InterPro" id="IPR051811">
    <property type="entry name" value="Cytochrome_c550/c551-like"/>
</dbReference>
<dbReference type="PANTHER" id="PTHR37823:SF4">
    <property type="entry name" value="MENAQUINOL-CYTOCHROME C REDUCTASE CYTOCHROME B_C SUBUNIT"/>
    <property type="match status" value="1"/>
</dbReference>
<keyword evidence="1" id="KW-0813">Transport</keyword>
<dbReference type="InterPro" id="IPR009056">
    <property type="entry name" value="Cyt_c-like_dom"/>
</dbReference>
<evidence type="ECO:0000256" key="6">
    <source>
        <dbReference type="PROSITE-ProRule" id="PRU00433"/>
    </source>
</evidence>
<keyword evidence="7" id="KW-1133">Transmembrane helix</keyword>
<evidence type="ECO:0000313" key="9">
    <source>
        <dbReference type="EMBL" id="UUY01827.1"/>
    </source>
</evidence>
<keyword evidence="4" id="KW-0249">Electron transport</keyword>
<dbReference type="InterPro" id="IPR036909">
    <property type="entry name" value="Cyt_c-like_dom_sf"/>
</dbReference>
<dbReference type="PROSITE" id="PS51007">
    <property type="entry name" value="CYTC"/>
    <property type="match status" value="1"/>
</dbReference>
<dbReference type="Proteomes" id="UP001058860">
    <property type="component" value="Chromosome"/>
</dbReference>
<sequence>MTILLIAAAFIFITVIIVLVAMRAGPRRGPEPSGGNAGFVIAMVAITLFGLGVPAYAIVNNAEEQSDEAKGGVQLTAAEADGREMFRQNCATCHALADAAAAGAVGPNLDELRPAPELTVNAIKLGRARGQGQMPAGLLSGEDAENVANYIAAVAGR</sequence>
<gene>
    <name evidence="9" type="ORF">LRS13_13955</name>
</gene>
<evidence type="ECO:0000256" key="4">
    <source>
        <dbReference type="ARBA" id="ARBA00022982"/>
    </source>
</evidence>
<keyword evidence="2 6" id="KW-0349">Heme</keyword>
<protein>
    <submittedName>
        <fullName evidence="9">Cytochrome c</fullName>
    </submittedName>
</protein>
<reference evidence="10" key="1">
    <citation type="submission" date="2021-11" db="EMBL/GenBank/DDBJ databases">
        <title>Cultivation dependent microbiological survey of springs from the worlds oldest radium mine currently devoted to the extraction of radon-saturated water.</title>
        <authorList>
            <person name="Kapinusova G."/>
            <person name="Smrhova T."/>
            <person name="Strejcek M."/>
            <person name="Suman J."/>
            <person name="Jani K."/>
            <person name="Pajer P."/>
            <person name="Uhlik O."/>
        </authorList>
    </citation>
    <scope>NUCLEOTIDE SEQUENCE [LARGE SCALE GENOMIC DNA]</scope>
    <source>
        <strain evidence="10">J379</strain>
    </source>
</reference>
<feature type="domain" description="Cytochrome c" evidence="8">
    <location>
        <begin position="77"/>
        <end position="155"/>
    </location>
</feature>
<evidence type="ECO:0000256" key="2">
    <source>
        <dbReference type="ARBA" id="ARBA00022617"/>
    </source>
</evidence>
<dbReference type="PANTHER" id="PTHR37823">
    <property type="entry name" value="CYTOCHROME C-553-LIKE"/>
    <property type="match status" value="1"/>
</dbReference>
<organism evidence="9 10">
    <name type="scientific">Svornostia abyssi</name>
    <dbReference type="NCBI Taxonomy" id="2898438"/>
    <lineage>
        <taxon>Bacteria</taxon>
        <taxon>Bacillati</taxon>
        <taxon>Actinomycetota</taxon>
        <taxon>Thermoleophilia</taxon>
        <taxon>Solirubrobacterales</taxon>
        <taxon>Baekduiaceae</taxon>
        <taxon>Svornostia</taxon>
    </lineage>
</organism>
<dbReference type="Pfam" id="PF13442">
    <property type="entry name" value="Cytochrome_CBB3"/>
    <property type="match status" value="1"/>
</dbReference>
<dbReference type="EMBL" id="CP088295">
    <property type="protein sequence ID" value="UUY01827.1"/>
    <property type="molecule type" value="Genomic_DNA"/>
</dbReference>
<feature type="transmembrane region" description="Helical" evidence="7">
    <location>
        <begin position="37"/>
        <end position="59"/>
    </location>
</feature>
<evidence type="ECO:0000313" key="10">
    <source>
        <dbReference type="Proteomes" id="UP001058860"/>
    </source>
</evidence>
<evidence type="ECO:0000256" key="3">
    <source>
        <dbReference type="ARBA" id="ARBA00022723"/>
    </source>
</evidence>
<keyword evidence="3 6" id="KW-0479">Metal-binding</keyword>
<keyword evidence="5 6" id="KW-0408">Iron</keyword>
<evidence type="ECO:0000256" key="7">
    <source>
        <dbReference type="SAM" id="Phobius"/>
    </source>
</evidence>
<keyword evidence="7" id="KW-0472">Membrane</keyword>
<dbReference type="Gene3D" id="1.10.760.10">
    <property type="entry name" value="Cytochrome c-like domain"/>
    <property type="match status" value="1"/>
</dbReference>
<evidence type="ECO:0000256" key="5">
    <source>
        <dbReference type="ARBA" id="ARBA00023004"/>
    </source>
</evidence>
<dbReference type="RefSeq" id="WP_353862373.1">
    <property type="nucleotide sequence ID" value="NZ_CP088295.1"/>
</dbReference>
<accession>A0ABY5PBB6</accession>